<dbReference type="Proteomes" id="UP001152320">
    <property type="component" value="Chromosome 3"/>
</dbReference>
<evidence type="ECO:0000256" key="2">
    <source>
        <dbReference type="SAM" id="MobiDB-lite"/>
    </source>
</evidence>
<dbReference type="AlphaFoldDB" id="A0A9Q1CIF8"/>
<dbReference type="GO" id="GO:0003700">
    <property type="term" value="F:DNA-binding transcription factor activity"/>
    <property type="evidence" value="ECO:0007669"/>
    <property type="project" value="InterPro"/>
</dbReference>
<feature type="domain" description="BZIP" evidence="3">
    <location>
        <begin position="110"/>
        <end position="173"/>
    </location>
</feature>
<protein>
    <recommendedName>
        <fullName evidence="3">BZIP domain-containing protein</fullName>
    </recommendedName>
</protein>
<evidence type="ECO:0000313" key="5">
    <source>
        <dbReference type="Proteomes" id="UP001152320"/>
    </source>
</evidence>
<proteinExistence type="predicted"/>
<dbReference type="InterPro" id="IPR046347">
    <property type="entry name" value="bZIP_sf"/>
</dbReference>
<dbReference type="InterPro" id="IPR004827">
    <property type="entry name" value="bZIP"/>
</dbReference>
<evidence type="ECO:0000256" key="1">
    <source>
        <dbReference type="SAM" id="Coils"/>
    </source>
</evidence>
<feature type="compositionally biased region" description="Polar residues" evidence="2">
    <location>
        <begin position="70"/>
        <end position="79"/>
    </location>
</feature>
<dbReference type="SUPFAM" id="SSF57959">
    <property type="entry name" value="Leucine zipper domain"/>
    <property type="match status" value="1"/>
</dbReference>
<dbReference type="PROSITE" id="PS50217">
    <property type="entry name" value="BZIP"/>
    <property type="match status" value="1"/>
</dbReference>
<gene>
    <name evidence="4" type="ORF">HOLleu_08140</name>
</gene>
<comment type="caution">
    <text evidence="4">The sequence shown here is derived from an EMBL/GenBank/DDBJ whole genome shotgun (WGS) entry which is preliminary data.</text>
</comment>
<dbReference type="OrthoDB" id="6606299at2759"/>
<keyword evidence="5" id="KW-1185">Reference proteome</keyword>
<organism evidence="4 5">
    <name type="scientific">Holothuria leucospilota</name>
    <name type="common">Black long sea cucumber</name>
    <name type="synonym">Mertensiothuria leucospilota</name>
    <dbReference type="NCBI Taxonomy" id="206669"/>
    <lineage>
        <taxon>Eukaryota</taxon>
        <taxon>Metazoa</taxon>
        <taxon>Echinodermata</taxon>
        <taxon>Eleutherozoa</taxon>
        <taxon>Echinozoa</taxon>
        <taxon>Holothuroidea</taxon>
        <taxon>Aspidochirotacea</taxon>
        <taxon>Aspidochirotida</taxon>
        <taxon>Holothuriidae</taxon>
        <taxon>Holothuria</taxon>
    </lineage>
</organism>
<dbReference type="Gene3D" id="1.20.5.170">
    <property type="match status" value="1"/>
</dbReference>
<feature type="region of interest" description="Disordered" evidence="2">
    <location>
        <begin position="70"/>
        <end position="97"/>
    </location>
</feature>
<feature type="coiled-coil region" evidence="1">
    <location>
        <begin position="128"/>
        <end position="176"/>
    </location>
</feature>
<reference evidence="4" key="1">
    <citation type="submission" date="2021-10" db="EMBL/GenBank/DDBJ databases">
        <title>Tropical sea cucumber genome reveals ecological adaptation and Cuvierian tubules defense mechanism.</title>
        <authorList>
            <person name="Chen T."/>
        </authorList>
    </citation>
    <scope>NUCLEOTIDE SEQUENCE</scope>
    <source>
        <strain evidence="4">Nanhai2018</strain>
        <tissue evidence="4">Muscle</tissue>
    </source>
</reference>
<dbReference type="EMBL" id="JAIZAY010000003">
    <property type="protein sequence ID" value="KAJ8045189.1"/>
    <property type="molecule type" value="Genomic_DNA"/>
</dbReference>
<evidence type="ECO:0000259" key="3">
    <source>
        <dbReference type="PROSITE" id="PS50217"/>
    </source>
</evidence>
<accession>A0A9Q1CIF8</accession>
<evidence type="ECO:0000313" key="4">
    <source>
        <dbReference type="EMBL" id="KAJ8045189.1"/>
    </source>
</evidence>
<sequence length="185" mass="20615">MDLSAVTMSPPYDEEDEELFPDLLRNIRQIEGETSALLSNVTKEVALLGPFPNMVNNSDDDEGDEIQIVEQSDTQSNRENFPPPSPSSSTTSQPANAPEVVLVLPDEDGQEKEYRGPNRNAIMAKLNRQRKKKRMAVLEESVEKLLSENKVLKAGRVELTNKVKNLEAEVEYLKGVLANQNCSCL</sequence>
<keyword evidence="1" id="KW-0175">Coiled coil</keyword>
<name>A0A9Q1CIF8_HOLLE</name>